<feature type="chain" id="PRO_5043417938" evidence="6">
    <location>
        <begin position="24"/>
        <end position="611"/>
    </location>
</feature>
<feature type="domain" description="LysM" evidence="7">
    <location>
        <begin position="235"/>
        <end position="283"/>
    </location>
</feature>
<name>A0AAV9GF83_9PEZI</name>
<dbReference type="GO" id="GO:0008061">
    <property type="term" value="F:chitin binding"/>
    <property type="evidence" value="ECO:0007669"/>
    <property type="project" value="UniProtKB-KW"/>
</dbReference>
<dbReference type="EMBL" id="MU865952">
    <property type="protein sequence ID" value="KAK4447098.1"/>
    <property type="molecule type" value="Genomic_DNA"/>
</dbReference>
<feature type="domain" description="LysM" evidence="7">
    <location>
        <begin position="110"/>
        <end position="157"/>
    </location>
</feature>
<dbReference type="PROSITE" id="PS51782">
    <property type="entry name" value="LYSM"/>
    <property type="match status" value="4"/>
</dbReference>
<evidence type="ECO:0000259" key="7">
    <source>
        <dbReference type="PROSITE" id="PS51782"/>
    </source>
</evidence>
<accession>A0AAV9GF83</accession>
<keyword evidence="3" id="KW-0843">Virulence</keyword>
<dbReference type="Pfam" id="PF01476">
    <property type="entry name" value="LysM"/>
    <property type="match status" value="1"/>
</dbReference>
<dbReference type="Gene3D" id="3.10.350.10">
    <property type="entry name" value="LysM domain"/>
    <property type="match status" value="4"/>
</dbReference>
<comment type="caution">
    <text evidence="8">The sequence shown here is derived from an EMBL/GenBank/DDBJ whole genome shotgun (WGS) entry which is preliminary data.</text>
</comment>
<protein>
    <submittedName>
        <fullName evidence="8">Peptidoglycan-binding protein</fullName>
    </submittedName>
</protein>
<comment type="similarity">
    <text evidence="4">Belongs to the secreted LysM effector family.</text>
</comment>
<reference evidence="8" key="2">
    <citation type="submission" date="2023-05" db="EMBL/GenBank/DDBJ databases">
        <authorList>
            <consortium name="Lawrence Berkeley National Laboratory"/>
            <person name="Steindorff A."/>
            <person name="Hensen N."/>
            <person name="Bonometti L."/>
            <person name="Westerberg I."/>
            <person name="Brannstrom I.O."/>
            <person name="Guillou S."/>
            <person name="Cros-Aarteil S."/>
            <person name="Calhoun S."/>
            <person name="Haridas S."/>
            <person name="Kuo A."/>
            <person name="Mondo S."/>
            <person name="Pangilinan J."/>
            <person name="Riley R."/>
            <person name="Labutti K."/>
            <person name="Andreopoulos B."/>
            <person name="Lipzen A."/>
            <person name="Chen C."/>
            <person name="Yanf M."/>
            <person name="Daum C."/>
            <person name="Ng V."/>
            <person name="Clum A."/>
            <person name="Ohm R."/>
            <person name="Martin F."/>
            <person name="Silar P."/>
            <person name="Natvig D."/>
            <person name="Lalanne C."/>
            <person name="Gautier V."/>
            <person name="Ament-Velasquez S.L."/>
            <person name="Kruys A."/>
            <person name="Hutchinson M.I."/>
            <person name="Powell A.J."/>
            <person name="Barry K."/>
            <person name="Miller A.N."/>
            <person name="Grigoriev I.V."/>
            <person name="Debuchy R."/>
            <person name="Gladieux P."/>
            <person name="Thoren M.H."/>
            <person name="Johannesson H."/>
        </authorList>
    </citation>
    <scope>NUCLEOTIDE SEQUENCE</scope>
    <source>
        <strain evidence="8">PSN243</strain>
    </source>
</reference>
<feature type="compositionally biased region" description="Low complexity" evidence="5">
    <location>
        <begin position="514"/>
        <end position="535"/>
    </location>
</feature>
<feature type="domain" description="LysM" evidence="7">
    <location>
        <begin position="42"/>
        <end position="89"/>
    </location>
</feature>
<feature type="domain" description="LysM" evidence="7">
    <location>
        <begin position="548"/>
        <end position="594"/>
    </location>
</feature>
<gene>
    <name evidence="8" type="ORF">QBC34DRAFT_440358</name>
</gene>
<dbReference type="PANTHER" id="PTHR34997">
    <property type="entry name" value="AM15"/>
    <property type="match status" value="1"/>
</dbReference>
<dbReference type="SMART" id="SM00257">
    <property type="entry name" value="LysM"/>
    <property type="match status" value="3"/>
</dbReference>
<organism evidence="8 9">
    <name type="scientific">Podospora aff. communis PSN243</name>
    <dbReference type="NCBI Taxonomy" id="3040156"/>
    <lineage>
        <taxon>Eukaryota</taxon>
        <taxon>Fungi</taxon>
        <taxon>Dikarya</taxon>
        <taxon>Ascomycota</taxon>
        <taxon>Pezizomycotina</taxon>
        <taxon>Sordariomycetes</taxon>
        <taxon>Sordariomycetidae</taxon>
        <taxon>Sordariales</taxon>
        <taxon>Podosporaceae</taxon>
        <taxon>Podospora</taxon>
    </lineage>
</organism>
<evidence type="ECO:0000313" key="8">
    <source>
        <dbReference type="EMBL" id="KAK4447098.1"/>
    </source>
</evidence>
<dbReference type="InterPro" id="IPR052210">
    <property type="entry name" value="LysM1-like"/>
</dbReference>
<feature type="signal peptide" evidence="6">
    <location>
        <begin position="1"/>
        <end position="23"/>
    </location>
</feature>
<evidence type="ECO:0000256" key="1">
    <source>
        <dbReference type="ARBA" id="ARBA00022669"/>
    </source>
</evidence>
<evidence type="ECO:0000256" key="3">
    <source>
        <dbReference type="ARBA" id="ARBA00023026"/>
    </source>
</evidence>
<dbReference type="InterPro" id="IPR036779">
    <property type="entry name" value="LysM_dom_sf"/>
</dbReference>
<evidence type="ECO:0000256" key="5">
    <source>
        <dbReference type="SAM" id="MobiDB-lite"/>
    </source>
</evidence>
<evidence type="ECO:0000313" key="9">
    <source>
        <dbReference type="Proteomes" id="UP001321760"/>
    </source>
</evidence>
<sequence>MLAKTLFSIGFALVVGTANTAVAQITTPPAPTHAGSDPNCNKWHVVQAGDGCDVIEAQYSITHAQFLSWNTAVSADCTTNFWLGYGYCIGVVPSTPPGPTFPGTPPTCNAWHLVETGQDCDIVAGLYGITRAQFLEYNPAVSADCANNFWLGYAYCVRLPVASTSSTASASVTPIPSGSSSSLGESRTSSSTSFYNSTYSIEHPVTSWIISTPTVDNSTWPPTQTQAGQPTYCNNWHLVQDRDDCDSILFQYGSWMSLADFIAWNPAVQTDCSGLYVNYYVCVGIQPQTTGIVEVIPTVTSNFTLPPLVPGTSTSLPTLDPTFTPTPTHGPLPTNCVAYYLAHANDTCADVLAVHVEITEAQFLSWNSVLGSTCADQPLEEGCYYCAGAYDGNDAFLVPIPTATAKPSPVPSDTTSPCVAWYYNDGGLTCDDMVLIFGRFSLVDFITWNPSVGSTCDSGLQDDMWYCVGVPGTPTTRTAAVPTTLFPPDESEPVSVSAPVTPSTAPPTIPPPSSKSTSMSSPSSTSSSGGAVTTPQPIQAPMIQGCRRFYFVQTGDGCWQIATDAGISLSDFYTYNPAAAPDCSAMWANIYVCVGISGPVATFSGTPPVPT</sequence>
<feature type="region of interest" description="Disordered" evidence="5">
    <location>
        <begin position="479"/>
        <end position="537"/>
    </location>
</feature>
<dbReference type="Proteomes" id="UP001321760">
    <property type="component" value="Unassembled WGS sequence"/>
</dbReference>
<proteinExistence type="inferred from homology"/>
<evidence type="ECO:0000256" key="4">
    <source>
        <dbReference type="ARBA" id="ARBA00044955"/>
    </source>
</evidence>
<dbReference type="SUPFAM" id="SSF54106">
    <property type="entry name" value="LysM domain"/>
    <property type="match status" value="3"/>
</dbReference>
<feature type="compositionally biased region" description="Low complexity" evidence="5">
    <location>
        <begin position="479"/>
        <end position="503"/>
    </location>
</feature>
<keyword evidence="2 6" id="KW-0732">Signal</keyword>
<dbReference type="PANTHER" id="PTHR34997:SF2">
    <property type="entry name" value="LYSM DOMAIN-CONTAINING PROTEIN-RELATED"/>
    <property type="match status" value="1"/>
</dbReference>
<keyword evidence="9" id="KW-1185">Reference proteome</keyword>
<dbReference type="InterPro" id="IPR018392">
    <property type="entry name" value="LysM"/>
</dbReference>
<reference evidence="8" key="1">
    <citation type="journal article" date="2023" name="Mol. Phylogenet. Evol.">
        <title>Genome-scale phylogeny and comparative genomics of the fungal order Sordariales.</title>
        <authorList>
            <person name="Hensen N."/>
            <person name="Bonometti L."/>
            <person name="Westerberg I."/>
            <person name="Brannstrom I.O."/>
            <person name="Guillou S."/>
            <person name="Cros-Aarteil S."/>
            <person name="Calhoun S."/>
            <person name="Haridas S."/>
            <person name="Kuo A."/>
            <person name="Mondo S."/>
            <person name="Pangilinan J."/>
            <person name="Riley R."/>
            <person name="LaButti K."/>
            <person name="Andreopoulos B."/>
            <person name="Lipzen A."/>
            <person name="Chen C."/>
            <person name="Yan M."/>
            <person name="Daum C."/>
            <person name="Ng V."/>
            <person name="Clum A."/>
            <person name="Steindorff A."/>
            <person name="Ohm R.A."/>
            <person name="Martin F."/>
            <person name="Silar P."/>
            <person name="Natvig D.O."/>
            <person name="Lalanne C."/>
            <person name="Gautier V."/>
            <person name="Ament-Velasquez S.L."/>
            <person name="Kruys A."/>
            <person name="Hutchinson M.I."/>
            <person name="Powell A.J."/>
            <person name="Barry K."/>
            <person name="Miller A.N."/>
            <person name="Grigoriev I.V."/>
            <person name="Debuchy R."/>
            <person name="Gladieux P."/>
            <person name="Hiltunen Thoren M."/>
            <person name="Johannesson H."/>
        </authorList>
    </citation>
    <scope>NUCLEOTIDE SEQUENCE</scope>
    <source>
        <strain evidence="8">PSN243</strain>
    </source>
</reference>
<evidence type="ECO:0000256" key="6">
    <source>
        <dbReference type="SAM" id="SignalP"/>
    </source>
</evidence>
<feature type="region of interest" description="Disordered" evidence="5">
    <location>
        <begin position="168"/>
        <end position="187"/>
    </location>
</feature>
<dbReference type="AlphaFoldDB" id="A0AAV9GF83"/>
<dbReference type="CDD" id="cd00118">
    <property type="entry name" value="LysM"/>
    <property type="match status" value="3"/>
</dbReference>
<keyword evidence="1" id="KW-0147">Chitin-binding</keyword>
<evidence type="ECO:0000256" key="2">
    <source>
        <dbReference type="ARBA" id="ARBA00022729"/>
    </source>
</evidence>
<feature type="compositionally biased region" description="Pro residues" evidence="5">
    <location>
        <begin position="504"/>
        <end position="513"/>
    </location>
</feature>